<dbReference type="Pfam" id="PF08843">
    <property type="entry name" value="AbiEii"/>
    <property type="match status" value="1"/>
</dbReference>
<dbReference type="HOGENOM" id="CLU_2903050_0_0_4"/>
<dbReference type="AlphaFoldDB" id="A1WP92"/>
<dbReference type="RefSeq" id="WP_011811438.1">
    <property type="nucleotide sequence ID" value="NC_008786.1"/>
</dbReference>
<proteinExistence type="predicted"/>
<sequence>MLRPCRMKDYFDLWILLTEDVLETAELRRAVETTFDRRKLAMPSTLPSGLSDAFVQDAAKQR</sequence>
<accession>A1WP92</accession>
<dbReference type="Proteomes" id="UP000000374">
    <property type="component" value="Chromosome"/>
</dbReference>
<protein>
    <submittedName>
        <fullName evidence="1">Uncharacterized protein</fullName>
    </submittedName>
</protein>
<name>A1WP92_VEREI</name>
<dbReference type="EMBL" id="CP000542">
    <property type="protein sequence ID" value="ABM59449.1"/>
    <property type="molecule type" value="Genomic_DNA"/>
</dbReference>
<dbReference type="InterPro" id="IPR014942">
    <property type="entry name" value="AbiEii"/>
</dbReference>
<evidence type="ECO:0000313" key="1">
    <source>
        <dbReference type="EMBL" id="ABM59449.1"/>
    </source>
</evidence>
<evidence type="ECO:0000313" key="2">
    <source>
        <dbReference type="Proteomes" id="UP000000374"/>
    </source>
</evidence>
<dbReference type="eggNOG" id="COG2253">
    <property type="taxonomic scope" value="Bacteria"/>
</dbReference>
<dbReference type="KEGG" id="vei:Veis_3734"/>
<reference evidence="2" key="1">
    <citation type="submission" date="2006-12" db="EMBL/GenBank/DDBJ databases">
        <title>Complete sequence of chromosome 1 of Verminephrobacter eiseniae EF01-2.</title>
        <authorList>
            <person name="Copeland A."/>
            <person name="Lucas S."/>
            <person name="Lapidus A."/>
            <person name="Barry K."/>
            <person name="Detter J.C."/>
            <person name="Glavina del Rio T."/>
            <person name="Dalin E."/>
            <person name="Tice H."/>
            <person name="Pitluck S."/>
            <person name="Chertkov O."/>
            <person name="Brettin T."/>
            <person name="Bruce D."/>
            <person name="Han C."/>
            <person name="Tapia R."/>
            <person name="Gilna P."/>
            <person name="Schmutz J."/>
            <person name="Larimer F."/>
            <person name="Land M."/>
            <person name="Hauser L."/>
            <person name="Kyrpides N."/>
            <person name="Kim E."/>
            <person name="Stahl D."/>
            <person name="Richardson P."/>
        </authorList>
    </citation>
    <scope>NUCLEOTIDE SEQUENCE [LARGE SCALE GENOMIC DNA]</scope>
    <source>
        <strain evidence="2">EF01-2</strain>
    </source>
</reference>
<organism evidence="1 2">
    <name type="scientific">Verminephrobacter eiseniae (strain EF01-2)</name>
    <dbReference type="NCBI Taxonomy" id="391735"/>
    <lineage>
        <taxon>Bacteria</taxon>
        <taxon>Pseudomonadati</taxon>
        <taxon>Pseudomonadota</taxon>
        <taxon>Betaproteobacteria</taxon>
        <taxon>Burkholderiales</taxon>
        <taxon>Comamonadaceae</taxon>
        <taxon>Verminephrobacter</taxon>
    </lineage>
</organism>
<gene>
    <name evidence="1" type="ordered locus">Veis_3734</name>
</gene>
<keyword evidence="2" id="KW-1185">Reference proteome</keyword>
<dbReference type="GeneID" id="76463485"/>